<dbReference type="Proteomes" id="UP000825935">
    <property type="component" value="Chromosome 36"/>
</dbReference>
<sequence length="323" mass="35289">MKDTSAVQEENQRASLRRDDEKEKKLKVSSEKEKEKTKMRERHRRSITTKILTGLRKHGNYNLPPRADINDVLKALAMEAGWVVEADGTTYRNTQGCPNRLRMPSDPGLLNLSSSNPGSITPASLTPVPSGSSLNSLGGFSCALPPLTMDAIDSAGGECSTTSSPRYTSNLHVNLMQPNSSHLGINEENLHLQFENPVTPGDVPGHYMLANESSILGMQGDIVTSDMYIPTSILHSKELMSVHCPLEAAAPNFSALAFDTTGLDTTHSNIYPTELYPSQSRHKSSLPSVLLYSNQYPMFFQESRASNQNTPIGSPQPHCSGTF</sequence>
<dbReference type="EMBL" id="CM035441">
    <property type="protein sequence ID" value="KAH7280957.1"/>
    <property type="molecule type" value="Genomic_DNA"/>
</dbReference>
<reference evidence="7" key="1">
    <citation type="submission" date="2021-08" db="EMBL/GenBank/DDBJ databases">
        <title>WGS assembly of Ceratopteris richardii.</title>
        <authorList>
            <person name="Marchant D.B."/>
            <person name="Chen G."/>
            <person name="Jenkins J."/>
            <person name="Shu S."/>
            <person name="Leebens-Mack J."/>
            <person name="Grimwood J."/>
            <person name="Schmutz J."/>
            <person name="Soltis P."/>
            <person name="Soltis D."/>
            <person name="Chen Z.-H."/>
        </authorList>
    </citation>
    <scope>NUCLEOTIDE SEQUENCE</scope>
    <source>
        <strain evidence="7">Whitten #5841</strain>
        <tissue evidence="7">Leaf</tissue>
    </source>
</reference>
<evidence type="ECO:0000256" key="1">
    <source>
        <dbReference type="ARBA" id="ARBA00005909"/>
    </source>
</evidence>
<comment type="similarity">
    <text evidence="1">Belongs to the BZR/LAT61 family.</text>
</comment>
<accession>A0A8T2QA33</accession>
<dbReference type="InterPro" id="IPR008540">
    <property type="entry name" value="BES1_N"/>
</dbReference>
<dbReference type="InterPro" id="IPR033264">
    <property type="entry name" value="BZR"/>
</dbReference>
<feature type="compositionally biased region" description="Basic and acidic residues" evidence="5">
    <location>
        <begin position="10"/>
        <end position="38"/>
    </location>
</feature>
<keyword evidence="3" id="KW-0238">DNA-binding</keyword>
<evidence type="ECO:0000259" key="6">
    <source>
        <dbReference type="Pfam" id="PF05687"/>
    </source>
</evidence>
<feature type="domain" description="BES1/BZR1 plant transcription factor N-terminal" evidence="6">
    <location>
        <begin position="27"/>
        <end position="117"/>
    </location>
</feature>
<evidence type="ECO:0000313" key="7">
    <source>
        <dbReference type="EMBL" id="KAH7280957.1"/>
    </source>
</evidence>
<keyword evidence="4" id="KW-0804">Transcription</keyword>
<protein>
    <recommendedName>
        <fullName evidence="6">BES1/BZR1 plant transcription factor N-terminal domain-containing protein</fullName>
    </recommendedName>
</protein>
<comment type="caution">
    <text evidence="7">The sequence shown here is derived from an EMBL/GenBank/DDBJ whole genome shotgun (WGS) entry which is preliminary data.</text>
</comment>
<feature type="region of interest" description="Disordered" evidence="5">
    <location>
        <begin position="1"/>
        <end position="43"/>
    </location>
</feature>
<dbReference type="PANTHER" id="PTHR31506:SF4">
    <property type="entry name" value="BES1_BZR1 PLANT TRANSCRIPTION FACTOR N-TERMINAL DOMAIN-CONTAINING PROTEIN"/>
    <property type="match status" value="1"/>
</dbReference>
<dbReference type="OMA" id="YRNTQGC"/>
<organism evidence="7 8">
    <name type="scientific">Ceratopteris richardii</name>
    <name type="common">Triangle waterfern</name>
    <dbReference type="NCBI Taxonomy" id="49495"/>
    <lineage>
        <taxon>Eukaryota</taxon>
        <taxon>Viridiplantae</taxon>
        <taxon>Streptophyta</taxon>
        <taxon>Embryophyta</taxon>
        <taxon>Tracheophyta</taxon>
        <taxon>Polypodiopsida</taxon>
        <taxon>Polypodiidae</taxon>
        <taxon>Polypodiales</taxon>
        <taxon>Pteridineae</taxon>
        <taxon>Pteridaceae</taxon>
        <taxon>Parkerioideae</taxon>
        <taxon>Ceratopteris</taxon>
    </lineage>
</organism>
<dbReference type="GO" id="GO:0006351">
    <property type="term" value="P:DNA-templated transcription"/>
    <property type="evidence" value="ECO:0007669"/>
    <property type="project" value="InterPro"/>
</dbReference>
<keyword evidence="8" id="KW-1185">Reference proteome</keyword>
<keyword evidence="2" id="KW-0805">Transcription regulation</keyword>
<evidence type="ECO:0000256" key="3">
    <source>
        <dbReference type="ARBA" id="ARBA00023125"/>
    </source>
</evidence>
<feature type="region of interest" description="Disordered" evidence="5">
    <location>
        <begin position="109"/>
        <end position="128"/>
    </location>
</feature>
<dbReference type="OrthoDB" id="1907033at2759"/>
<dbReference type="GO" id="GO:0009742">
    <property type="term" value="P:brassinosteroid mediated signaling pathway"/>
    <property type="evidence" value="ECO:0007669"/>
    <property type="project" value="InterPro"/>
</dbReference>
<evidence type="ECO:0000256" key="4">
    <source>
        <dbReference type="ARBA" id="ARBA00023163"/>
    </source>
</evidence>
<name>A0A8T2QA33_CERRI</name>
<evidence type="ECO:0000256" key="2">
    <source>
        <dbReference type="ARBA" id="ARBA00023015"/>
    </source>
</evidence>
<feature type="compositionally biased region" description="Low complexity" evidence="5">
    <location>
        <begin position="109"/>
        <end position="119"/>
    </location>
</feature>
<dbReference type="Pfam" id="PF05687">
    <property type="entry name" value="BES1_N"/>
    <property type="match status" value="1"/>
</dbReference>
<evidence type="ECO:0000256" key="5">
    <source>
        <dbReference type="SAM" id="MobiDB-lite"/>
    </source>
</evidence>
<evidence type="ECO:0000313" key="8">
    <source>
        <dbReference type="Proteomes" id="UP000825935"/>
    </source>
</evidence>
<dbReference type="PANTHER" id="PTHR31506">
    <property type="entry name" value="BES1/BZR1 HOMOLOG PROTEIN 3-RELATED"/>
    <property type="match status" value="1"/>
</dbReference>
<dbReference type="AlphaFoldDB" id="A0A8T2QA33"/>
<gene>
    <name evidence="7" type="ORF">KP509_36G022200</name>
</gene>
<proteinExistence type="inferred from homology"/>
<dbReference type="GO" id="GO:0003677">
    <property type="term" value="F:DNA binding"/>
    <property type="evidence" value="ECO:0007669"/>
    <property type="project" value="UniProtKB-KW"/>
</dbReference>
<dbReference type="GO" id="GO:0003700">
    <property type="term" value="F:DNA-binding transcription factor activity"/>
    <property type="evidence" value="ECO:0007669"/>
    <property type="project" value="InterPro"/>
</dbReference>